<dbReference type="AlphaFoldDB" id="A0A8J4VDC4"/>
<dbReference type="SUPFAM" id="SSF48452">
    <property type="entry name" value="TPR-like"/>
    <property type="match status" value="1"/>
</dbReference>
<dbReference type="Proteomes" id="UP000737018">
    <property type="component" value="Unassembled WGS sequence"/>
</dbReference>
<dbReference type="PANTHER" id="PTHR26312:SF225">
    <property type="entry name" value="TPR REPEAT PROTEIN"/>
    <property type="match status" value="1"/>
</dbReference>
<evidence type="ECO:0000313" key="3">
    <source>
        <dbReference type="Proteomes" id="UP000737018"/>
    </source>
</evidence>
<dbReference type="EMBL" id="JRKL02012730">
    <property type="protein sequence ID" value="KAF3943961.1"/>
    <property type="molecule type" value="Genomic_DNA"/>
</dbReference>
<organism evidence="2 3">
    <name type="scientific">Castanea mollissima</name>
    <name type="common">Chinese chestnut</name>
    <dbReference type="NCBI Taxonomy" id="60419"/>
    <lineage>
        <taxon>Eukaryota</taxon>
        <taxon>Viridiplantae</taxon>
        <taxon>Streptophyta</taxon>
        <taxon>Embryophyta</taxon>
        <taxon>Tracheophyta</taxon>
        <taxon>Spermatophyta</taxon>
        <taxon>Magnoliopsida</taxon>
        <taxon>eudicotyledons</taxon>
        <taxon>Gunneridae</taxon>
        <taxon>Pentapetalae</taxon>
        <taxon>rosids</taxon>
        <taxon>fabids</taxon>
        <taxon>Fagales</taxon>
        <taxon>Fagaceae</taxon>
        <taxon>Castanea</taxon>
    </lineage>
</organism>
<keyword evidence="3" id="KW-1185">Reference proteome</keyword>
<feature type="compositionally biased region" description="Gly residues" evidence="1">
    <location>
        <begin position="220"/>
        <end position="248"/>
    </location>
</feature>
<reference evidence="2" key="1">
    <citation type="submission" date="2020-03" db="EMBL/GenBank/DDBJ databases">
        <title>Castanea mollissima Vanexum genome sequencing.</title>
        <authorList>
            <person name="Staton M."/>
        </authorList>
    </citation>
    <scope>NUCLEOTIDE SEQUENCE</scope>
    <source>
        <tissue evidence="2">Leaf</tissue>
    </source>
</reference>
<evidence type="ECO:0000313" key="2">
    <source>
        <dbReference type="EMBL" id="KAF3943961.1"/>
    </source>
</evidence>
<gene>
    <name evidence="2" type="ORF">CMV_029528</name>
</gene>
<dbReference type="InterPro" id="IPR011990">
    <property type="entry name" value="TPR-like_helical_dom_sf"/>
</dbReference>
<proteinExistence type="predicted"/>
<dbReference type="SMART" id="SM00386">
    <property type="entry name" value="HAT"/>
    <property type="match status" value="3"/>
</dbReference>
<name>A0A8J4VDC4_9ROSI</name>
<dbReference type="GO" id="GO:0006396">
    <property type="term" value="P:RNA processing"/>
    <property type="evidence" value="ECO:0007669"/>
    <property type="project" value="InterPro"/>
</dbReference>
<comment type="caution">
    <text evidence="2">The sequence shown here is derived from an EMBL/GenBank/DDBJ whole genome shotgun (WGS) entry which is preliminary data.</text>
</comment>
<dbReference type="PANTHER" id="PTHR26312">
    <property type="entry name" value="TETRATRICOPEPTIDE REPEAT PROTEIN 5"/>
    <property type="match status" value="1"/>
</dbReference>
<dbReference type="Gene3D" id="1.25.40.10">
    <property type="entry name" value="Tetratricopeptide repeat domain"/>
    <property type="match status" value="1"/>
</dbReference>
<accession>A0A8J4VDC4</accession>
<sequence length="382" mass="42602">MLLRSSSTPVLGSLLPSFSDSPSHNNCNHHETNTVIIKHPPPTIHQNHNKFALHQTGSLNLSSFSCNSSPISPSIAELDRNKGFQRAQSDGNLEGLAYVSCSTKEDQYIETNLHKKFSVRPKCTMLQTIQSFSFYNSKGEYEDEEDEEKSDIEDDDEEERIMAMRAQTLSLENKKNSMILTEEVNVKDQIWNTGFGDEKELLDQGMFLARGIGICDASGGGSNGGRGRRCGGGDFNSGEDNQGGGGDFNGEDNQGVEEYYKRMVKKNPGNPLFLRNYAKFLYKSKGDLQCAEEYYSRAILADPKDGEILSQYAKLIWELHHDQDRALSYFERAVQASPEDSHVQAAYASFLWDTEEYEECDVPKDVEAMPSHFHGAVASASA</sequence>
<dbReference type="InterPro" id="IPR003107">
    <property type="entry name" value="HAT"/>
</dbReference>
<dbReference type="OrthoDB" id="1926212at2759"/>
<feature type="region of interest" description="Disordered" evidence="1">
    <location>
        <begin position="220"/>
        <end position="250"/>
    </location>
</feature>
<protein>
    <submittedName>
        <fullName evidence="2">Uncharacterized protein</fullName>
    </submittedName>
</protein>
<evidence type="ECO:0000256" key="1">
    <source>
        <dbReference type="SAM" id="MobiDB-lite"/>
    </source>
</evidence>